<name>A0ACC2FCH8_DALPE</name>
<reference evidence="1" key="1">
    <citation type="submission" date="2021-05" db="EMBL/GenBank/DDBJ databases">
        <authorList>
            <person name="Pan Q."/>
            <person name="Jouanno E."/>
            <person name="Zahm M."/>
            <person name="Klopp C."/>
            <person name="Cabau C."/>
            <person name="Louis A."/>
            <person name="Berthelot C."/>
            <person name="Parey E."/>
            <person name="Roest Crollius H."/>
            <person name="Montfort J."/>
            <person name="Robinson-Rechavi M."/>
            <person name="Bouchez O."/>
            <person name="Lampietro C."/>
            <person name="Lopez Roques C."/>
            <person name="Donnadieu C."/>
            <person name="Postlethwait J."/>
            <person name="Bobe J."/>
            <person name="Dillon D."/>
            <person name="Chandos A."/>
            <person name="von Hippel F."/>
            <person name="Guiguen Y."/>
        </authorList>
    </citation>
    <scope>NUCLEOTIDE SEQUENCE</scope>
    <source>
        <strain evidence="1">YG-Jan2019</strain>
    </source>
</reference>
<evidence type="ECO:0000313" key="1">
    <source>
        <dbReference type="EMBL" id="KAJ7989121.1"/>
    </source>
</evidence>
<evidence type="ECO:0000313" key="2">
    <source>
        <dbReference type="Proteomes" id="UP001157502"/>
    </source>
</evidence>
<protein>
    <submittedName>
        <fullName evidence="1">Uncharacterized protein</fullName>
    </submittedName>
</protein>
<dbReference type="EMBL" id="CM055757">
    <property type="protein sequence ID" value="KAJ7989121.1"/>
    <property type="molecule type" value="Genomic_DNA"/>
</dbReference>
<keyword evidence="2" id="KW-1185">Reference proteome</keyword>
<proteinExistence type="predicted"/>
<gene>
    <name evidence="1" type="ORF">DPEC_G00316240</name>
</gene>
<accession>A0ACC2FCH8</accession>
<dbReference type="Proteomes" id="UP001157502">
    <property type="component" value="Chromosome 30"/>
</dbReference>
<organism evidence="1 2">
    <name type="scientific">Dallia pectoralis</name>
    <name type="common">Alaska blackfish</name>
    <dbReference type="NCBI Taxonomy" id="75939"/>
    <lineage>
        <taxon>Eukaryota</taxon>
        <taxon>Metazoa</taxon>
        <taxon>Chordata</taxon>
        <taxon>Craniata</taxon>
        <taxon>Vertebrata</taxon>
        <taxon>Euteleostomi</taxon>
        <taxon>Actinopterygii</taxon>
        <taxon>Neopterygii</taxon>
        <taxon>Teleostei</taxon>
        <taxon>Protacanthopterygii</taxon>
        <taxon>Esociformes</taxon>
        <taxon>Umbridae</taxon>
        <taxon>Dallia</taxon>
    </lineage>
</organism>
<comment type="caution">
    <text evidence="1">The sequence shown here is derived from an EMBL/GenBank/DDBJ whole genome shotgun (WGS) entry which is preliminary data.</text>
</comment>
<sequence length="760" mass="85921">MAKKECVEKCTGESSVLRMRRGQQGTGDAQGRASTQHGSTRDNYDDCRLKEGRPSTNGTLAQHDVCSPNKETLSTVYLLLVVVLSISTRFYKILEPPHVCWDETHFGKMGSYYINRTFFFDVHPPLGKMLIGLAGYMTGYDGTYPFLKPGDKYEHHNYWGMRGFCASLGSCLPPFAYLTVLQLSQSTTAALISAAMLVFDTGCITISQYILLDPILMFFIMGAVFCMVKFNLQKYRPFSAPWWLWLILTGVNLSGALGVKFVGLFVILLVGLNTTWDLWTLLGDLDLSLVDFGKHLLSRVLGLIVLPLFFYVTIFAVHFVVLNRSGPGDGFFSSAFQSRLIGNNLHNASMPEYLAYSSTITVKNLRIAGGYLHSHWHLYPEGVGAKQQQVTTYLHKDYNNLWQVQRPGGSDGEPDLVRHGDVIRLEHKETTRNLHSHLHEAPLTKKHFQVTGYGINGTGDPNDLWKVEVCGGRKGDPIKVLRSKVRFLHQATGCVLYSSGKTLPKWGWEQVEVTCSPYLKVTPNTQWNIEDHVNSKFPNISLSVLKPHFMEIFLESHIVMVRGNSGLKPKDNEMNSRPWHWPINYQGLRFSGVNETEYRVYLLGNPVIWWINLLSLGLYLVMVATASLALHRGVQLDKRRMECCCGLMDGGRLLFLGWLLHYVPFYTMGRVLYYHHYFPAMMFSSMLTGITLDTLLNSADLVFGSPYSHWLLKGGKAMLFLTILYSFYLFNPLSYGMTGPLAHEPASTMAGLKWMDSWEF</sequence>